<dbReference type="Pfam" id="PF03080">
    <property type="entry name" value="Neprosin"/>
    <property type="match status" value="1"/>
</dbReference>
<dbReference type="InterPro" id="IPR004314">
    <property type="entry name" value="Neprosin"/>
</dbReference>
<dbReference type="PROSITE" id="PS52045">
    <property type="entry name" value="NEPROSIN_PEP_CD"/>
    <property type="match status" value="1"/>
</dbReference>
<dbReference type="PANTHER" id="PTHR31589:SF57">
    <property type="entry name" value="OS06G0474500 PROTEIN"/>
    <property type="match status" value="1"/>
</dbReference>
<dbReference type="PANTHER" id="PTHR31589">
    <property type="entry name" value="PROTEIN, PUTATIVE (DUF239)-RELATED-RELATED"/>
    <property type="match status" value="1"/>
</dbReference>
<accession>A0AAV1D8S8</accession>
<organism evidence="3 4">
    <name type="scientific">Oldenlandia corymbosa var. corymbosa</name>
    <dbReference type="NCBI Taxonomy" id="529605"/>
    <lineage>
        <taxon>Eukaryota</taxon>
        <taxon>Viridiplantae</taxon>
        <taxon>Streptophyta</taxon>
        <taxon>Embryophyta</taxon>
        <taxon>Tracheophyta</taxon>
        <taxon>Spermatophyta</taxon>
        <taxon>Magnoliopsida</taxon>
        <taxon>eudicotyledons</taxon>
        <taxon>Gunneridae</taxon>
        <taxon>Pentapetalae</taxon>
        <taxon>asterids</taxon>
        <taxon>lamiids</taxon>
        <taxon>Gentianales</taxon>
        <taxon>Rubiaceae</taxon>
        <taxon>Rubioideae</taxon>
        <taxon>Spermacoceae</taxon>
        <taxon>Hedyotis-Oldenlandia complex</taxon>
        <taxon>Oldenlandia</taxon>
    </lineage>
</organism>
<protein>
    <submittedName>
        <fullName evidence="3">OLC1v1001744C1</fullName>
    </submittedName>
</protein>
<evidence type="ECO:0000313" key="4">
    <source>
        <dbReference type="Proteomes" id="UP001161247"/>
    </source>
</evidence>
<reference evidence="3" key="1">
    <citation type="submission" date="2023-03" db="EMBL/GenBank/DDBJ databases">
        <authorList>
            <person name="Julca I."/>
        </authorList>
    </citation>
    <scope>NUCLEOTIDE SEQUENCE</scope>
</reference>
<keyword evidence="1" id="KW-0732">Signal</keyword>
<evidence type="ECO:0000259" key="2">
    <source>
        <dbReference type="PROSITE" id="PS52045"/>
    </source>
</evidence>
<dbReference type="Pfam" id="PF14365">
    <property type="entry name" value="Neprosin_AP"/>
    <property type="match status" value="1"/>
</dbReference>
<keyword evidence="4" id="KW-1185">Reference proteome</keyword>
<feature type="domain" description="Neprosin PEP catalytic" evidence="2">
    <location>
        <begin position="135"/>
        <end position="368"/>
    </location>
</feature>
<evidence type="ECO:0000256" key="1">
    <source>
        <dbReference type="SAM" id="SignalP"/>
    </source>
</evidence>
<dbReference type="InterPro" id="IPR025521">
    <property type="entry name" value="Neprosin_propep"/>
</dbReference>
<dbReference type="AlphaFoldDB" id="A0AAV1D8S8"/>
<dbReference type="Proteomes" id="UP001161247">
    <property type="component" value="Chromosome 4"/>
</dbReference>
<sequence length="368" mass="40693">MESMGLICSLLMFLLIGMNLCSCSRLSQFDQSTTPVKSIETSDGDVIDCVPSDISNQPAFDHHPLINNNDIQKRPFSVKKSITQSWHLDGSCPKGTIAVKRTTQEETTRANSMKRFRINSVQESNFQAASDTDTSSTSSGFEQSAAMYVDEGNYYGAMATMNVWNLKVRPNEFSSSAIWVVGGSGSDQNMIIAGWHGDNFNSTGCYNLYCTGFVQTSNKFALGAPFPTLSTIDGVQAEFDVIIYKGQFGWNLQLNDFILGYWPFSLFTNLKSKASWVAWGGLVFNSQIDGKQSTTTQMGSGHFPEEGIKRASYMRHLQVFNETLYSRRLDSPKLLTATANCYNATFANNELMGDFILYGGPGRNPNCP</sequence>
<evidence type="ECO:0000313" key="3">
    <source>
        <dbReference type="EMBL" id="CAI9103288.1"/>
    </source>
</evidence>
<gene>
    <name evidence="3" type="ORF">OLC1_LOCUS12491</name>
</gene>
<proteinExistence type="predicted"/>
<dbReference type="EMBL" id="OX459121">
    <property type="protein sequence ID" value="CAI9103288.1"/>
    <property type="molecule type" value="Genomic_DNA"/>
</dbReference>
<dbReference type="InterPro" id="IPR053168">
    <property type="entry name" value="Glutamic_endopeptidase"/>
</dbReference>
<feature type="chain" id="PRO_5043471723" evidence="1">
    <location>
        <begin position="24"/>
        <end position="368"/>
    </location>
</feature>
<feature type="signal peptide" evidence="1">
    <location>
        <begin position="1"/>
        <end position="23"/>
    </location>
</feature>
<name>A0AAV1D8S8_OLDCO</name>